<gene>
    <name evidence="1" type="ORF">P5673_007723</name>
</gene>
<dbReference type="AlphaFoldDB" id="A0AAD9VBD5"/>
<comment type="caution">
    <text evidence="1">The sequence shown here is derived from an EMBL/GenBank/DDBJ whole genome shotgun (WGS) entry which is preliminary data.</text>
</comment>
<accession>A0AAD9VBD5</accession>
<dbReference type="EMBL" id="JARQWQ010000013">
    <property type="protein sequence ID" value="KAK2567842.1"/>
    <property type="molecule type" value="Genomic_DNA"/>
</dbReference>
<reference evidence="1" key="2">
    <citation type="journal article" date="2023" name="Science">
        <title>Genomic signatures of disease resistance in endangered staghorn corals.</title>
        <authorList>
            <person name="Vollmer S.V."/>
            <person name="Selwyn J.D."/>
            <person name="Despard B.A."/>
            <person name="Roesel C.L."/>
        </authorList>
    </citation>
    <scope>NUCLEOTIDE SEQUENCE</scope>
    <source>
        <strain evidence="1">K2</strain>
    </source>
</reference>
<reference evidence="1" key="1">
    <citation type="journal article" date="2023" name="G3 (Bethesda)">
        <title>Whole genome assembly and annotation of the endangered Caribbean coral Acropora cervicornis.</title>
        <authorList>
            <person name="Selwyn J.D."/>
            <person name="Vollmer S.V."/>
        </authorList>
    </citation>
    <scope>NUCLEOTIDE SEQUENCE</scope>
    <source>
        <strain evidence="1">K2</strain>
    </source>
</reference>
<name>A0AAD9VBD5_ACRCE</name>
<protein>
    <submittedName>
        <fullName evidence="1">Uncharacterized protein</fullName>
    </submittedName>
</protein>
<proteinExistence type="predicted"/>
<evidence type="ECO:0000313" key="1">
    <source>
        <dbReference type="EMBL" id="KAK2567842.1"/>
    </source>
</evidence>
<organism evidence="1 2">
    <name type="scientific">Acropora cervicornis</name>
    <name type="common">Staghorn coral</name>
    <dbReference type="NCBI Taxonomy" id="6130"/>
    <lineage>
        <taxon>Eukaryota</taxon>
        <taxon>Metazoa</taxon>
        <taxon>Cnidaria</taxon>
        <taxon>Anthozoa</taxon>
        <taxon>Hexacorallia</taxon>
        <taxon>Scleractinia</taxon>
        <taxon>Astrocoeniina</taxon>
        <taxon>Acroporidae</taxon>
        <taxon>Acropora</taxon>
    </lineage>
</organism>
<evidence type="ECO:0000313" key="2">
    <source>
        <dbReference type="Proteomes" id="UP001249851"/>
    </source>
</evidence>
<sequence>MHREVRASLKAVFADPALNSNPALIQQPWLVPNSTLPLGKGNLKCYRMYNMKYLYERGVSNQRHYNNTLNMKTQEDRTDVMFLLAAASLKFCLGLASSKGKRRREIISSFPL</sequence>
<keyword evidence="2" id="KW-1185">Reference proteome</keyword>
<dbReference type="Proteomes" id="UP001249851">
    <property type="component" value="Unassembled WGS sequence"/>
</dbReference>